<keyword evidence="7" id="KW-1185">Reference proteome</keyword>
<reference evidence="6 7" key="1">
    <citation type="submission" date="2013-11" db="EMBL/GenBank/DDBJ databases">
        <title>Genome sequencing of Stegodyphus mimosarum.</title>
        <authorList>
            <person name="Bechsgaard J."/>
        </authorList>
    </citation>
    <scope>NUCLEOTIDE SEQUENCE [LARGE SCALE GENOMIC DNA]</scope>
</reference>
<keyword evidence="5" id="KW-0472">Membrane</keyword>
<dbReference type="InterPro" id="IPR036291">
    <property type="entry name" value="NAD(P)-bd_dom_sf"/>
</dbReference>
<dbReference type="PROSITE" id="PS00061">
    <property type="entry name" value="ADH_SHORT"/>
    <property type="match status" value="1"/>
</dbReference>
<dbReference type="SUPFAM" id="SSF51735">
    <property type="entry name" value="NAD(P)-binding Rossmann-fold domains"/>
    <property type="match status" value="1"/>
</dbReference>
<evidence type="ECO:0000313" key="6">
    <source>
        <dbReference type="EMBL" id="KFM82986.1"/>
    </source>
</evidence>
<dbReference type="PRINTS" id="PR00080">
    <property type="entry name" value="SDRFAMILY"/>
</dbReference>
<dbReference type="CDD" id="cd05339">
    <property type="entry name" value="17beta-HSDXI-like_SDR_c"/>
    <property type="match status" value="1"/>
</dbReference>
<keyword evidence="2" id="KW-0560">Oxidoreductase</keyword>
<dbReference type="STRING" id="407821.A0A087V047"/>
<dbReference type="PRINTS" id="PR00081">
    <property type="entry name" value="GDHRDH"/>
</dbReference>
<dbReference type="GO" id="GO:0016616">
    <property type="term" value="F:oxidoreductase activity, acting on the CH-OH group of donors, NAD or NADP as acceptor"/>
    <property type="evidence" value="ECO:0007669"/>
    <property type="project" value="TreeGrafter"/>
</dbReference>
<dbReference type="Proteomes" id="UP000054359">
    <property type="component" value="Unassembled WGS sequence"/>
</dbReference>
<gene>
    <name evidence="6" type="ORF">X975_00954</name>
</gene>
<evidence type="ECO:0000256" key="3">
    <source>
        <dbReference type="ARBA" id="ARBA00023027"/>
    </source>
</evidence>
<evidence type="ECO:0000256" key="2">
    <source>
        <dbReference type="ARBA" id="ARBA00023002"/>
    </source>
</evidence>
<protein>
    <submittedName>
        <fullName evidence="6">Short-chain dehydrogenase/reductase family 16C member 6</fullName>
    </submittedName>
</protein>
<dbReference type="InterPro" id="IPR020904">
    <property type="entry name" value="Sc_DH/Rdtase_CS"/>
</dbReference>
<comment type="similarity">
    <text evidence="1 4">Belongs to the short-chain dehydrogenases/reductases (SDR) family.</text>
</comment>
<dbReference type="FunFam" id="3.40.50.720:FF:000202">
    <property type="entry name" value="Short-chain dehydrogenase/reductase family 16C member 6"/>
    <property type="match status" value="1"/>
</dbReference>
<dbReference type="InterPro" id="IPR002347">
    <property type="entry name" value="SDR_fam"/>
</dbReference>
<proteinExistence type="inferred from homology"/>
<dbReference type="OMA" id="DQIQMSL"/>
<evidence type="ECO:0000313" key="7">
    <source>
        <dbReference type="Proteomes" id="UP000054359"/>
    </source>
</evidence>
<keyword evidence="3" id="KW-0520">NAD</keyword>
<accession>A0A087V047</accession>
<evidence type="ECO:0000256" key="4">
    <source>
        <dbReference type="RuleBase" id="RU000363"/>
    </source>
</evidence>
<name>A0A087V047_STEMI</name>
<keyword evidence="5" id="KW-1133">Transmembrane helix</keyword>
<evidence type="ECO:0000256" key="5">
    <source>
        <dbReference type="SAM" id="Phobius"/>
    </source>
</evidence>
<feature type="transmembrane region" description="Helical" evidence="5">
    <location>
        <begin position="12"/>
        <end position="28"/>
    </location>
</feature>
<dbReference type="PANTHER" id="PTHR24322:SF748">
    <property type="entry name" value="FI23927P1-RELATED"/>
    <property type="match status" value="1"/>
</dbReference>
<feature type="non-terminal residue" evidence="6">
    <location>
        <position position="304"/>
    </location>
</feature>
<dbReference type="Gene3D" id="3.40.50.720">
    <property type="entry name" value="NAD(P)-binding Rossmann-like Domain"/>
    <property type="match status" value="1"/>
</dbReference>
<dbReference type="EMBL" id="KK122556">
    <property type="protein sequence ID" value="KFM82986.1"/>
    <property type="molecule type" value="Genomic_DNA"/>
</dbReference>
<dbReference type="Pfam" id="PF00106">
    <property type="entry name" value="adh_short"/>
    <property type="match status" value="1"/>
</dbReference>
<dbReference type="PANTHER" id="PTHR24322">
    <property type="entry name" value="PKSB"/>
    <property type="match status" value="1"/>
</dbReference>
<dbReference type="OrthoDB" id="10253736at2759"/>
<evidence type="ECO:0000256" key="1">
    <source>
        <dbReference type="ARBA" id="ARBA00006484"/>
    </source>
</evidence>
<sequence>MASSFTRIVSNLGLLLYYWLESIILAFIPKRLRYKDITGEVVLVTGGGSGIGRLLATRFASHGAKIVVWDLNLNAAEETVKIIKENGGEAYAYQCDVSKPQLVYDAAAKVKREVGKVNILINNAGIVTGKRLLDCPDHMIQKTFEVNAISHFWTCKAFLPDMMADNHGHIVSIASMAGLSGVVRLTDYCASKFAAVGFEESLRLELYCEGYTGIHSTVVCPYYINTGMFEGAKPGVFTMMSPEYVADEIVSAVLVNQEVLLLPKAFNLLITIKTLSPCKVHKTLISLFDLEDSMNNFVGRAKKD</sequence>
<organism evidence="6 7">
    <name type="scientific">Stegodyphus mimosarum</name>
    <name type="common">African social velvet spider</name>
    <dbReference type="NCBI Taxonomy" id="407821"/>
    <lineage>
        <taxon>Eukaryota</taxon>
        <taxon>Metazoa</taxon>
        <taxon>Ecdysozoa</taxon>
        <taxon>Arthropoda</taxon>
        <taxon>Chelicerata</taxon>
        <taxon>Arachnida</taxon>
        <taxon>Araneae</taxon>
        <taxon>Araneomorphae</taxon>
        <taxon>Entelegynae</taxon>
        <taxon>Eresoidea</taxon>
        <taxon>Eresidae</taxon>
        <taxon>Stegodyphus</taxon>
    </lineage>
</organism>
<dbReference type="AlphaFoldDB" id="A0A087V047"/>
<keyword evidence="5" id="KW-0812">Transmembrane</keyword>
<dbReference type="GO" id="GO:0005811">
    <property type="term" value="C:lipid droplet"/>
    <property type="evidence" value="ECO:0007669"/>
    <property type="project" value="TreeGrafter"/>
</dbReference>